<gene>
    <name evidence="3" type="ORF">ACFFU4_09715</name>
</gene>
<evidence type="ECO:0000313" key="4">
    <source>
        <dbReference type="Proteomes" id="UP001589670"/>
    </source>
</evidence>
<sequence>MSEPDDSERLRQLEARIAKLRDSKAKRPHQEEHYSQAQHAWRMVIELVAGLLIGFGMGYGLDSLFGTMPVFLVVFTLLGLAAGIKTMMRSAADLAKDMNAPGRGGDEGTKDGD</sequence>
<feature type="transmembrane region" description="Helical" evidence="2">
    <location>
        <begin position="40"/>
        <end position="59"/>
    </location>
</feature>
<keyword evidence="1" id="KW-0813">Transport</keyword>
<keyword evidence="2" id="KW-0812">Transmembrane</keyword>
<keyword evidence="4" id="KW-1185">Reference proteome</keyword>
<comment type="caution">
    <text evidence="3">The sequence shown here is derived from an EMBL/GenBank/DDBJ whole genome shotgun (WGS) entry which is preliminary data.</text>
</comment>
<keyword evidence="1" id="KW-0406">Ion transport</keyword>
<keyword evidence="1" id="KW-0375">Hydrogen ion transport</keyword>
<feature type="transmembrane region" description="Helical" evidence="2">
    <location>
        <begin position="65"/>
        <end position="84"/>
    </location>
</feature>
<keyword evidence="1 2" id="KW-0472">Membrane</keyword>
<accession>A0ABV5HZZ4</accession>
<dbReference type="Proteomes" id="UP001589670">
    <property type="component" value="Unassembled WGS sequence"/>
</dbReference>
<keyword evidence="2" id="KW-1133">Transmembrane helix</keyword>
<dbReference type="RefSeq" id="WP_377069517.1">
    <property type="nucleotide sequence ID" value="NZ_JBHMEC010000015.1"/>
</dbReference>
<evidence type="ECO:0000313" key="3">
    <source>
        <dbReference type="EMBL" id="MFB9150023.1"/>
    </source>
</evidence>
<organism evidence="3 4">
    <name type="scientific">Roseovarius ramblicola</name>
    <dbReference type="NCBI Taxonomy" id="2022336"/>
    <lineage>
        <taxon>Bacteria</taxon>
        <taxon>Pseudomonadati</taxon>
        <taxon>Pseudomonadota</taxon>
        <taxon>Alphaproteobacteria</taxon>
        <taxon>Rhodobacterales</taxon>
        <taxon>Roseobacteraceae</taxon>
        <taxon>Roseovarius</taxon>
    </lineage>
</organism>
<dbReference type="InterPro" id="IPR016989">
    <property type="entry name" value="Atp1_alphaprobac"/>
</dbReference>
<comment type="function">
    <text evidence="1">A possible function for this protein is to guide the assembly of the membrane sector of the ATPase enzyme complex.</text>
</comment>
<name>A0ABV5HZZ4_9RHOB</name>
<evidence type="ECO:0000256" key="1">
    <source>
        <dbReference type="PIRNR" id="PIRNR032126"/>
    </source>
</evidence>
<protein>
    <recommendedName>
        <fullName evidence="1">ATP synthase protein I</fullName>
    </recommendedName>
</protein>
<comment type="similarity">
    <text evidence="1">Belongs to the bacterial AtpI family.</text>
</comment>
<dbReference type="EMBL" id="JBHMEC010000015">
    <property type="protein sequence ID" value="MFB9150023.1"/>
    <property type="molecule type" value="Genomic_DNA"/>
</dbReference>
<proteinExistence type="inferred from homology"/>
<reference evidence="3 4" key="1">
    <citation type="submission" date="2024-09" db="EMBL/GenBank/DDBJ databases">
        <authorList>
            <person name="Sun Q."/>
            <person name="Mori K."/>
        </authorList>
    </citation>
    <scope>NUCLEOTIDE SEQUENCE [LARGE SCALE GENOMIC DNA]</scope>
    <source>
        <strain evidence="3 4">CECT 9424</strain>
    </source>
</reference>
<dbReference type="PIRSF" id="PIRSF032126">
    <property type="entry name" value="F0F1_ATP_synthase_subunit_I"/>
    <property type="match status" value="1"/>
</dbReference>
<dbReference type="InterPro" id="IPR032820">
    <property type="entry name" value="ATPase_put"/>
</dbReference>
<evidence type="ECO:0000256" key="2">
    <source>
        <dbReference type="SAM" id="Phobius"/>
    </source>
</evidence>
<dbReference type="Pfam" id="PF09527">
    <property type="entry name" value="ATPase_gene1"/>
    <property type="match status" value="1"/>
</dbReference>